<sequence>MSKINKAKIIIEFVEGIEFNEQATYKEALQEILNLLENKNGYKIKLKIQSEDGFKADFDNKNEDNDEADRTKK</sequence>
<gene>
    <name evidence="1" type="ORF">I6J18_03550</name>
</gene>
<dbReference type="RefSeq" id="WP_040372915.1">
    <property type="nucleotide sequence ID" value="NZ_CP068053.1"/>
</dbReference>
<organism evidence="1 2">
    <name type="scientific">Peribacillus psychrosaccharolyticus</name>
    <name type="common">Bacillus psychrosaccharolyticus</name>
    <dbReference type="NCBI Taxonomy" id="1407"/>
    <lineage>
        <taxon>Bacteria</taxon>
        <taxon>Bacillati</taxon>
        <taxon>Bacillota</taxon>
        <taxon>Bacilli</taxon>
        <taxon>Bacillales</taxon>
        <taxon>Bacillaceae</taxon>
        <taxon>Peribacillus</taxon>
    </lineage>
</organism>
<accession>A0A974NNH6</accession>
<dbReference type="KEGG" id="ppsr:I6J18_03550"/>
<name>A0A974NNH6_PERPY</name>
<reference evidence="1 2" key="1">
    <citation type="submission" date="2021-01" db="EMBL/GenBank/DDBJ databases">
        <title>FDA dAtabase for Regulatory Grade micrObial Sequences (FDA-ARGOS): Supporting development and validation of Infectious Disease Dx tests.</title>
        <authorList>
            <person name="Nelson B."/>
            <person name="Plummer A."/>
            <person name="Tallon L."/>
            <person name="Sadzewicz L."/>
            <person name="Zhao X."/>
            <person name="Boylan J."/>
            <person name="Ott S."/>
            <person name="Bowen H."/>
            <person name="Vavikolanu K."/>
            <person name="Mehta A."/>
            <person name="Aluvathingal J."/>
            <person name="Nadendla S."/>
            <person name="Myers T."/>
            <person name="Yan Y."/>
            <person name="Sichtig H."/>
        </authorList>
    </citation>
    <scope>NUCLEOTIDE SEQUENCE [LARGE SCALE GENOMIC DNA]</scope>
    <source>
        <strain evidence="1 2">FDAARGOS_1161</strain>
    </source>
</reference>
<dbReference type="Proteomes" id="UP000595254">
    <property type="component" value="Chromosome"/>
</dbReference>
<protein>
    <submittedName>
        <fullName evidence="1">Uncharacterized protein</fullName>
    </submittedName>
</protein>
<evidence type="ECO:0000313" key="1">
    <source>
        <dbReference type="EMBL" id="QQT00993.1"/>
    </source>
</evidence>
<proteinExistence type="predicted"/>
<keyword evidence="2" id="KW-1185">Reference proteome</keyword>
<dbReference type="EMBL" id="CP068053">
    <property type="protein sequence ID" value="QQT00993.1"/>
    <property type="molecule type" value="Genomic_DNA"/>
</dbReference>
<dbReference type="AlphaFoldDB" id="A0A974NNH6"/>
<evidence type="ECO:0000313" key="2">
    <source>
        <dbReference type="Proteomes" id="UP000595254"/>
    </source>
</evidence>